<protein>
    <submittedName>
        <fullName evidence="3">Uncharacterized protein</fullName>
    </submittedName>
</protein>
<evidence type="ECO:0000313" key="3">
    <source>
        <dbReference type="EMBL" id="ORZ39560.1"/>
    </source>
</evidence>
<dbReference type="EMBL" id="MCFL01000005">
    <property type="protein sequence ID" value="ORZ39560.1"/>
    <property type="molecule type" value="Genomic_DNA"/>
</dbReference>
<gene>
    <name evidence="3" type="ORF">BCR44DRAFT_174245</name>
</gene>
<keyword evidence="1" id="KW-0175">Coiled coil</keyword>
<evidence type="ECO:0000256" key="1">
    <source>
        <dbReference type="SAM" id="Coils"/>
    </source>
</evidence>
<dbReference type="PANTHER" id="PTHR32215">
    <property type="entry name" value="CILIA- AND FLAGELLA-ASSOCIATED PROTEIN 57"/>
    <property type="match status" value="1"/>
</dbReference>
<comment type="caution">
    <text evidence="3">The sequence shown here is derived from an EMBL/GenBank/DDBJ whole genome shotgun (WGS) entry which is preliminary data.</text>
</comment>
<feature type="region of interest" description="Disordered" evidence="2">
    <location>
        <begin position="89"/>
        <end position="138"/>
    </location>
</feature>
<accession>A0A1Y2HYB9</accession>
<dbReference type="PANTHER" id="PTHR32215:SF0">
    <property type="entry name" value="CILIA- AND FLAGELLA-ASSOCIATED PROTEIN 57"/>
    <property type="match status" value="1"/>
</dbReference>
<reference evidence="3 4" key="1">
    <citation type="submission" date="2016-07" db="EMBL/GenBank/DDBJ databases">
        <title>Pervasive Adenine N6-methylation of Active Genes in Fungi.</title>
        <authorList>
            <consortium name="DOE Joint Genome Institute"/>
            <person name="Mondo S.J."/>
            <person name="Dannebaum R.O."/>
            <person name="Kuo R.C."/>
            <person name="Labutti K."/>
            <person name="Haridas S."/>
            <person name="Kuo A."/>
            <person name="Salamov A."/>
            <person name="Ahrendt S.R."/>
            <person name="Lipzen A."/>
            <person name="Sullivan W."/>
            <person name="Andreopoulos W.B."/>
            <person name="Clum A."/>
            <person name="Lindquist E."/>
            <person name="Daum C."/>
            <person name="Ramamoorthy G.K."/>
            <person name="Gryganskyi A."/>
            <person name="Culley D."/>
            <person name="Magnuson J.K."/>
            <person name="James T.Y."/>
            <person name="O'Malley M.A."/>
            <person name="Stajich J.E."/>
            <person name="Spatafora J.W."/>
            <person name="Visel A."/>
            <person name="Grigoriev I.V."/>
        </authorList>
    </citation>
    <scope>NUCLEOTIDE SEQUENCE [LARGE SCALE GENOMIC DNA]</scope>
    <source>
        <strain evidence="3 4">PL171</strain>
    </source>
</reference>
<organism evidence="3 4">
    <name type="scientific">Catenaria anguillulae PL171</name>
    <dbReference type="NCBI Taxonomy" id="765915"/>
    <lineage>
        <taxon>Eukaryota</taxon>
        <taxon>Fungi</taxon>
        <taxon>Fungi incertae sedis</taxon>
        <taxon>Blastocladiomycota</taxon>
        <taxon>Blastocladiomycetes</taxon>
        <taxon>Blastocladiales</taxon>
        <taxon>Catenariaceae</taxon>
        <taxon>Catenaria</taxon>
    </lineage>
</organism>
<dbReference type="AlphaFoldDB" id="A0A1Y2HYB9"/>
<feature type="compositionally biased region" description="Low complexity" evidence="2">
    <location>
        <begin position="110"/>
        <end position="133"/>
    </location>
</feature>
<sequence>MGKELSGYVRNRNTMRFQRDDLLQKLAGVERELDAQRQRTGEVKLVIDAIQRDVMDLTPFLKKPDDLKRVVRSFFHKYCAQPDPPEAVVSSFKAGEPGSPKRVDSGHSISGSNGTMNAMGNGSSSSSSGSSQKGGRRGNMFANVREQELRQRELQEKTLSTLQRKLAKQVAARESETRKLVDENVQLTKEVNTLRRELRLIEQGQPID</sequence>
<keyword evidence="4" id="KW-1185">Reference proteome</keyword>
<name>A0A1Y2HYB9_9FUNG</name>
<dbReference type="STRING" id="765915.A0A1Y2HYB9"/>
<evidence type="ECO:0000313" key="4">
    <source>
        <dbReference type="Proteomes" id="UP000193411"/>
    </source>
</evidence>
<proteinExistence type="predicted"/>
<feature type="coiled-coil region" evidence="1">
    <location>
        <begin position="145"/>
        <end position="204"/>
    </location>
</feature>
<dbReference type="Proteomes" id="UP000193411">
    <property type="component" value="Unassembled WGS sequence"/>
</dbReference>
<dbReference type="InterPro" id="IPR052993">
    <property type="entry name" value="CFA-57"/>
</dbReference>
<evidence type="ECO:0000256" key="2">
    <source>
        <dbReference type="SAM" id="MobiDB-lite"/>
    </source>
</evidence>